<name>A0A3L6TQM5_PANMI</name>
<keyword evidence="1" id="KW-0812">Transmembrane</keyword>
<dbReference type="PANTHER" id="PTHR33306:SF38">
    <property type="entry name" value="EXPRESSED PROTEIN"/>
    <property type="match status" value="1"/>
</dbReference>
<keyword evidence="3" id="KW-1185">Reference proteome</keyword>
<feature type="transmembrane region" description="Helical" evidence="1">
    <location>
        <begin position="109"/>
        <end position="125"/>
    </location>
</feature>
<evidence type="ECO:0000313" key="3">
    <source>
        <dbReference type="Proteomes" id="UP000275267"/>
    </source>
</evidence>
<evidence type="ECO:0000313" key="2">
    <source>
        <dbReference type="EMBL" id="RLN41751.1"/>
    </source>
</evidence>
<feature type="transmembrane region" description="Helical" evidence="1">
    <location>
        <begin position="25"/>
        <end position="43"/>
    </location>
</feature>
<evidence type="ECO:0000256" key="1">
    <source>
        <dbReference type="SAM" id="Phobius"/>
    </source>
</evidence>
<gene>
    <name evidence="2" type="ORF">C2845_PM01G43580</name>
</gene>
<keyword evidence="1" id="KW-0472">Membrane</keyword>
<accession>A0A3L6TQM5</accession>
<reference evidence="3" key="1">
    <citation type="journal article" date="2019" name="Nat. Commun.">
        <title>The genome of broomcorn millet.</title>
        <authorList>
            <person name="Zou C."/>
            <person name="Miki D."/>
            <person name="Li D."/>
            <person name="Tang Q."/>
            <person name="Xiao L."/>
            <person name="Rajput S."/>
            <person name="Deng P."/>
            <person name="Jia W."/>
            <person name="Huang R."/>
            <person name="Zhang M."/>
            <person name="Sun Y."/>
            <person name="Hu J."/>
            <person name="Fu X."/>
            <person name="Schnable P.S."/>
            <person name="Li F."/>
            <person name="Zhang H."/>
            <person name="Feng B."/>
            <person name="Zhu X."/>
            <person name="Liu R."/>
            <person name="Schnable J.C."/>
            <person name="Zhu J.-K."/>
            <person name="Zhang H."/>
        </authorList>
    </citation>
    <scope>NUCLEOTIDE SEQUENCE [LARGE SCALE GENOMIC DNA]</scope>
</reference>
<dbReference type="Proteomes" id="UP000275267">
    <property type="component" value="Unassembled WGS sequence"/>
</dbReference>
<feature type="transmembrane region" description="Helical" evidence="1">
    <location>
        <begin position="55"/>
        <end position="76"/>
    </location>
</feature>
<proteinExistence type="predicted"/>
<dbReference type="OrthoDB" id="655452at2759"/>
<dbReference type="AlphaFoldDB" id="A0A3L6TQM5"/>
<organism evidence="2 3">
    <name type="scientific">Panicum miliaceum</name>
    <name type="common">Proso millet</name>
    <name type="synonym">Broomcorn millet</name>
    <dbReference type="NCBI Taxonomy" id="4540"/>
    <lineage>
        <taxon>Eukaryota</taxon>
        <taxon>Viridiplantae</taxon>
        <taxon>Streptophyta</taxon>
        <taxon>Embryophyta</taxon>
        <taxon>Tracheophyta</taxon>
        <taxon>Spermatophyta</taxon>
        <taxon>Magnoliopsida</taxon>
        <taxon>Liliopsida</taxon>
        <taxon>Poales</taxon>
        <taxon>Poaceae</taxon>
        <taxon>PACMAD clade</taxon>
        <taxon>Panicoideae</taxon>
        <taxon>Panicodae</taxon>
        <taxon>Paniceae</taxon>
        <taxon>Panicinae</taxon>
        <taxon>Panicum</taxon>
        <taxon>Panicum sect. Panicum</taxon>
    </lineage>
</organism>
<comment type="caution">
    <text evidence="2">The sequence shown here is derived from an EMBL/GenBank/DDBJ whole genome shotgun (WGS) entry which is preliminary data.</text>
</comment>
<dbReference type="EMBL" id="PQIB02000001">
    <property type="protein sequence ID" value="RLN41751.1"/>
    <property type="molecule type" value="Genomic_DNA"/>
</dbReference>
<dbReference type="PANTHER" id="PTHR33306">
    <property type="entry name" value="EXPRESSED PROTEIN-RELATED-RELATED"/>
    <property type="match status" value="1"/>
</dbReference>
<keyword evidence="1" id="KW-1133">Transmembrane helix</keyword>
<protein>
    <submittedName>
        <fullName evidence="2">Uncharacterized protein</fullName>
    </submittedName>
</protein>
<sequence>MDDETTGDLGWRQGWLAVGLPPGPVLALSGIVTFFLFLTWQIDEYEEQLRRRTKAGFSVLLALGILALAVLAHHALLHADGRLVVPTSWWRGGHQSDGDGGASDGGGGTSPWAVAAVVALLLVLASHKPSFQWLRPPFFHK</sequence>